<keyword evidence="1" id="KW-0808">Transferase</keyword>
<gene>
    <name evidence="1" type="ORF">M9Y10_010946</name>
</gene>
<dbReference type="GO" id="GO:0016779">
    <property type="term" value="F:nucleotidyltransferase activity"/>
    <property type="evidence" value="ECO:0007669"/>
    <property type="project" value="UniProtKB-KW"/>
</dbReference>
<sequence length="233" mass="26786">MVQKCLEGAKSAGAEVKLYQISDLKNIKAFEGRRQAILISKGSFCPIHKGHFKLFDISASFLSKELQIDTLHGIISPKSDHFVISKYNESAIGFEHRCEISRLACEEHNSQKAGNEEIVHIVTDTWDGSQIDFIDFLFVYNRLINEINEKIPTENLLVLFVCSGDMLIRRHCSKREFIVGISTKEFRNETETNIEKKMYICNDQMNEEDLKIKVTKDNFDSQKELKENILMSS</sequence>
<keyword evidence="2" id="KW-1185">Reference proteome</keyword>
<organism evidence="1 2">
    <name type="scientific">Tritrichomonas musculus</name>
    <dbReference type="NCBI Taxonomy" id="1915356"/>
    <lineage>
        <taxon>Eukaryota</taxon>
        <taxon>Metamonada</taxon>
        <taxon>Parabasalia</taxon>
        <taxon>Tritrichomonadida</taxon>
        <taxon>Tritrichomonadidae</taxon>
        <taxon>Tritrichomonas</taxon>
    </lineage>
</organism>
<dbReference type="Proteomes" id="UP001470230">
    <property type="component" value="Unassembled WGS sequence"/>
</dbReference>
<accession>A0ABR2IM39</accession>
<dbReference type="PANTHER" id="PTHR12039">
    <property type="entry name" value="NICOTINAMIDE MONONUCLEOTIDE ADENYLYLTRANSFERASE"/>
    <property type="match status" value="1"/>
</dbReference>
<dbReference type="EMBL" id="JAPFFF010000016">
    <property type="protein sequence ID" value="KAK8865401.1"/>
    <property type="molecule type" value="Genomic_DNA"/>
</dbReference>
<dbReference type="SUPFAM" id="SSF52374">
    <property type="entry name" value="Nucleotidylyl transferase"/>
    <property type="match status" value="1"/>
</dbReference>
<protein>
    <submittedName>
        <fullName evidence="1">Nicotinamide/nicotinic acid mononucleotide adenylyltransferase 2</fullName>
    </submittedName>
</protein>
<evidence type="ECO:0000313" key="2">
    <source>
        <dbReference type="Proteomes" id="UP001470230"/>
    </source>
</evidence>
<dbReference type="InterPro" id="IPR051182">
    <property type="entry name" value="Euk_NMN_adenylyltrnsfrase"/>
</dbReference>
<name>A0ABR2IM39_9EUKA</name>
<comment type="caution">
    <text evidence="1">The sequence shown here is derived from an EMBL/GenBank/DDBJ whole genome shotgun (WGS) entry which is preliminary data.</text>
</comment>
<dbReference type="Gene3D" id="3.40.50.620">
    <property type="entry name" value="HUPs"/>
    <property type="match status" value="1"/>
</dbReference>
<dbReference type="PANTHER" id="PTHR12039:SF0">
    <property type="entry name" value="NICOTINAMIDE-NUCLEOTIDE ADENYLYLTRANSFERASE"/>
    <property type="match status" value="1"/>
</dbReference>
<dbReference type="InterPro" id="IPR014729">
    <property type="entry name" value="Rossmann-like_a/b/a_fold"/>
</dbReference>
<reference evidence="1 2" key="1">
    <citation type="submission" date="2024-04" db="EMBL/GenBank/DDBJ databases">
        <title>Tritrichomonas musculus Genome.</title>
        <authorList>
            <person name="Alves-Ferreira E."/>
            <person name="Grigg M."/>
            <person name="Lorenzi H."/>
            <person name="Galac M."/>
        </authorList>
    </citation>
    <scope>NUCLEOTIDE SEQUENCE [LARGE SCALE GENOMIC DNA]</scope>
    <source>
        <strain evidence="1 2">EAF2021</strain>
    </source>
</reference>
<keyword evidence="1" id="KW-0548">Nucleotidyltransferase</keyword>
<evidence type="ECO:0000313" key="1">
    <source>
        <dbReference type="EMBL" id="KAK8865401.1"/>
    </source>
</evidence>
<proteinExistence type="predicted"/>